<evidence type="ECO:0000259" key="1">
    <source>
        <dbReference type="Pfam" id="PF13472"/>
    </source>
</evidence>
<dbReference type="GO" id="GO:0004622">
    <property type="term" value="F:phosphatidylcholine lysophospholipase activity"/>
    <property type="evidence" value="ECO:0007669"/>
    <property type="project" value="TreeGrafter"/>
</dbReference>
<accession>A0A1Q5PIS2</accession>
<name>A0A1Q5PIS2_9BACT</name>
<dbReference type="SUPFAM" id="SSF52266">
    <property type="entry name" value="SGNH hydrolase"/>
    <property type="match status" value="1"/>
</dbReference>
<feature type="domain" description="SGNH hydrolase-type esterase" evidence="1">
    <location>
        <begin position="2"/>
        <end position="202"/>
    </location>
</feature>
<dbReference type="NCBIfam" id="TIGR04183">
    <property type="entry name" value="Por_Secre_tail"/>
    <property type="match status" value="1"/>
</dbReference>
<proteinExistence type="predicted"/>
<keyword evidence="3" id="KW-1185">Reference proteome</keyword>
<dbReference type="InterPro" id="IPR013830">
    <property type="entry name" value="SGNH_hydro"/>
</dbReference>
<dbReference type="CDD" id="cd01833">
    <property type="entry name" value="XynB_like"/>
    <property type="match status" value="1"/>
</dbReference>
<gene>
    <name evidence="2" type="ORF">A3841_08945</name>
</gene>
<dbReference type="Pfam" id="PF13472">
    <property type="entry name" value="Lipase_GDSL_2"/>
    <property type="match status" value="1"/>
</dbReference>
<dbReference type="PANTHER" id="PTHR30383:SF2">
    <property type="entry name" value="CELLULOSE-BINDING PROTEIN"/>
    <property type="match status" value="1"/>
</dbReference>
<comment type="caution">
    <text evidence="2">The sequence shown here is derived from an EMBL/GenBank/DDBJ whole genome shotgun (WGS) entry which is preliminary data.</text>
</comment>
<dbReference type="STRING" id="1797110.A3841_08945"/>
<evidence type="ECO:0000313" key="3">
    <source>
        <dbReference type="Proteomes" id="UP000186551"/>
    </source>
</evidence>
<evidence type="ECO:0000313" key="2">
    <source>
        <dbReference type="EMBL" id="OKL42109.1"/>
    </source>
</evidence>
<dbReference type="AlphaFoldDB" id="A0A1Q5PIS2"/>
<dbReference type="Gene3D" id="2.60.40.10">
    <property type="entry name" value="Immunoglobulins"/>
    <property type="match status" value="1"/>
</dbReference>
<dbReference type="EMBL" id="LVWA01000002">
    <property type="protein sequence ID" value="OKL42109.1"/>
    <property type="molecule type" value="Genomic_DNA"/>
</dbReference>
<dbReference type="InterPro" id="IPR051532">
    <property type="entry name" value="Ester_Hydrolysis_Enzymes"/>
</dbReference>
<dbReference type="Gene3D" id="3.40.50.1110">
    <property type="entry name" value="SGNH hydrolase"/>
    <property type="match status" value="1"/>
</dbReference>
<sequence>MGNSITQGNTEHPSYRYRLWQKLIDAEADFEFVGSHTVNEGGTPAFPAYKGQTFTNRNEGHWGWRADEILNGLGNDKPNRLKTWLRDYSPDLVLLHLGSNDVMQEQPVAETIGELEEVVKEIRKTNPAVVILLAQLTPLYLNKVGPNTVERLKNFNEQIPLLAERLNTLQSPVIVVDQNADFDPTPGADTWDGIHPNASGEEKMAQRWYEAIMNEVIVPLPVELSAFGARSNLRGDVLLEWQTASETNNAYFEVQRSQNGKEFEGIARVEGAGTTVVTQHYTFTDSAAMPGTLYYRLKQVDADSTSSLSKVVQVQVSERQEQLQVFPTSSRGQTVMVHLQHNDPAEVAQVQVYTKEGKLVHKRENLPGNNGTFSTKILTEQLHGTGVYLVRVIAGDKVYTSKFVLER</sequence>
<dbReference type="Proteomes" id="UP000186551">
    <property type="component" value="Unassembled WGS sequence"/>
</dbReference>
<organism evidence="2 3">
    <name type="scientific">Pontibacter flavimaris</name>
    <dbReference type="NCBI Taxonomy" id="1797110"/>
    <lineage>
        <taxon>Bacteria</taxon>
        <taxon>Pseudomonadati</taxon>
        <taxon>Bacteroidota</taxon>
        <taxon>Cytophagia</taxon>
        <taxon>Cytophagales</taxon>
        <taxon>Hymenobacteraceae</taxon>
        <taxon>Pontibacter</taxon>
    </lineage>
</organism>
<reference evidence="2 3" key="1">
    <citation type="submission" date="2016-03" db="EMBL/GenBank/DDBJ databases">
        <title>Genome sequence of Pontibacter sp. nov., of the family cytophagaceae, isolated from marine sediment of the Yellow Sea, China.</title>
        <authorList>
            <person name="Zhang G."/>
            <person name="Zhang R."/>
        </authorList>
    </citation>
    <scope>NUCLEOTIDE SEQUENCE [LARGE SCALE GENOMIC DNA]</scope>
    <source>
        <strain evidence="2 3">S10-8</strain>
    </source>
</reference>
<protein>
    <recommendedName>
        <fullName evidence="1">SGNH hydrolase-type esterase domain-containing protein</fullName>
    </recommendedName>
</protein>
<dbReference type="InterPro" id="IPR026444">
    <property type="entry name" value="Secre_tail"/>
</dbReference>
<dbReference type="InterPro" id="IPR036514">
    <property type="entry name" value="SGNH_hydro_sf"/>
</dbReference>
<dbReference type="PANTHER" id="PTHR30383">
    <property type="entry name" value="THIOESTERASE 1/PROTEASE 1/LYSOPHOSPHOLIPASE L1"/>
    <property type="match status" value="1"/>
</dbReference>
<dbReference type="InterPro" id="IPR013783">
    <property type="entry name" value="Ig-like_fold"/>
</dbReference>